<dbReference type="InterPro" id="IPR038883">
    <property type="entry name" value="AN11006-like"/>
</dbReference>
<dbReference type="AlphaFoldDB" id="A0A6G1GMB8"/>
<dbReference type="EMBL" id="ML977189">
    <property type="protein sequence ID" value="KAF1982071.1"/>
    <property type="molecule type" value="Genomic_DNA"/>
</dbReference>
<evidence type="ECO:0000313" key="3">
    <source>
        <dbReference type="Proteomes" id="UP000800041"/>
    </source>
</evidence>
<proteinExistence type="predicted"/>
<keyword evidence="3" id="KW-1185">Reference proteome</keyword>
<dbReference type="OrthoDB" id="62952at2759"/>
<reference evidence="2" key="1">
    <citation type="journal article" date="2020" name="Stud. Mycol.">
        <title>101 Dothideomycetes genomes: a test case for predicting lifestyles and emergence of pathogens.</title>
        <authorList>
            <person name="Haridas S."/>
            <person name="Albert R."/>
            <person name="Binder M."/>
            <person name="Bloem J."/>
            <person name="Labutti K."/>
            <person name="Salamov A."/>
            <person name="Andreopoulos B."/>
            <person name="Baker S."/>
            <person name="Barry K."/>
            <person name="Bills G."/>
            <person name="Bluhm B."/>
            <person name="Cannon C."/>
            <person name="Castanera R."/>
            <person name="Culley D."/>
            <person name="Daum C."/>
            <person name="Ezra D."/>
            <person name="Gonzalez J."/>
            <person name="Henrissat B."/>
            <person name="Kuo A."/>
            <person name="Liang C."/>
            <person name="Lipzen A."/>
            <person name="Lutzoni F."/>
            <person name="Magnuson J."/>
            <person name="Mondo S."/>
            <person name="Nolan M."/>
            <person name="Ohm R."/>
            <person name="Pangilinan J."/>
            <person name="Park H.-J."/>
            <person name="Ramirez L."/>
            <person name="Alfaro M."/>
            <person name="Sun H."/>
            <person name="Tritt A."/>
            <person name="Yoshinaga Y."/>
            <person name="Zwiers L.-H."/>
            <person name="Turgeon B."/>
            <person name="Goodwin S."/>
            <person name="Spatafora J."/>
            <person name="Crous P."/>
            <person name="Grigoriev I."/>
        </authorList>
    </citation>
    <scope>NUCLEOTIDE SEQUENCE</scope>
    <source>
        <strain evidence="2">CBS 113979</strain>
    </source>
</reference>
<accession>A0A6G1GMB8</accession>
<sequence>MCLVHVKFGQEHTQQTPSQDISLALGQPVFAAVVQNGLHPLQDVGGLMKPPLDSQISPLLRLPSEVRCEIIRYLLPSTRKEFRMYDDGDTTIINPKGHRKSRSPKPDRYALSVLRVNRFIYHESLRVLYSENIFHFIGFNYVPVLDFIRRLSAEAKALIRKIRITLIPDDLGGRPNNHDLLCTVIHDFLPGLTMLHADPRIWI</sequence>
<protein>
    <recommendedName>
        <fullName evidence="1">DUF7730 domain-containing protein</fullName>
    </recommendedName>
</protein>
<dbReference type="PANTHER" id="PTHR42085:SF1">
    <property type="entry name" value="F-BOX DOMAIN-CONTAINING PROTEIN"/>
    <property type="match status" value="1"/>
</dbReference>
<dbReference type="InterPro" id="IPR056632">
    <property type="entry name" value="DUF7730"/>
</dbReference>
<feature type="domain" description="DUF7730" evidence="1">
    <location>
        <begin position="100"/>
        <end position="165"/>
    </location>
</feature>
<evidence type="ECO:0000313" key="2">
    <source>
        <dbReference type="EMBL" id="KAF1982071.1"/>
    </source>
</evidence>
<name>A0A6G1GMB8_9PEZI</name>
<evidence type="ECO:0000259" key="1">
    <source>
        <dbReference type="Pfam" id="PF24864"/>
    </source>
</evidence>
<dbReference type="Proteomes" id="UP000800041">
    <property type="component" value="Unassembled WGS sequence"/>
</dbReference>
<dbReference type="PANTHER" id="PTHR42085">
    <property type="entry name" value="F-BOX DOMAIN-CONTAINING PROTEIN"/>
    <property type="match status" value="1"/>
</dbReference>
<dbReference type="Pfam" id="PF24864">
    <property type="entry name" value="DUF7730"/>
    <property type="match status" value="1"/>
</dbReference>
<organism evidence="2 3">
    <name type="scientific">Aulographum hederae CBS 113979</name>
    <dbReference type="NCBI Taxonomy" id="1176131"/>
    <lineage>
        <taxon>Eukaryota</taxon>
        <taxon>Fungi</taxon>
        <taxon>Dikarya</taxon>
        <taxon>Ascomycota</taxon>
        <taxon>Pezizomycotina</taxon>
        <taxon>Dothideomycetes</taxon>
        <taxon>Pleosporomycetidae</taxon>
        <taxon>Aulographales</taxon>
        <taxon>Aulographaceae</taxon>
    </lineage>
</organism>
<gene>
    <name evidence="2" type="ORF">K402DRAFT_424913</name>
</gene>